<name>A0A914CSM7_9BILA</name>
<reference evidence="2" key="1">
    <citation type="submission" date="2022-11" db="UniProtKB">
        <authorList>
            <consortium name="WormBaseParasite"/>
        </authorList>
    </citation>
    <scope>IDENTIFICATION</scope>
</reference>
<organism evidence="1 2">
    <name type="scientific">Acrobeloides nanus</name>
    <dbReference type="NCBI Taxonomy" id="290746"/>
    <lineage>
        <taxon>Eukaryota</taxon>
        <taxon>Metazoa</taxon>
        <taxon>Ecdysozoa</taxon>
        <taxon>Nematoda</taxon>
        <taxon>Chromadorea</taxon>
        <taxon>Rhabditida</taxon>
        <taxon>Tylenchina</taxon>
        <taxon>Cephalobomorpha</taxon>
        <taxon>Cephaloboidea</taxon>
        <taxon>Cephalobidae</taxon>
        <taxon>Acrobeloides</taxon>
    </lineage>
</organism>
<keyword evidence="1" id="KW-1185">Reference proteome</keyword>
<evidence type="ECO:0000313" key="1">
    <source>
        <dbReference type="Proteomes" id="UP000887540"/>
    </source>
</evidence>
<sequence>MCWVIPREYKALLIMGQSNSTPTPVTNTASTKP</sequence>
<dbReference type="WBParaSite" id="ACRNAN_scaffold13356.g9511.t1">
    <property type="protein sequence ID" value="ACRNAN_scaffold13356.g9511.t1"/>
    <property type="gene ID" value="ACRNAN_scaffold13356.g9511"/>
</dbReference>
<dbReference type="Proteomes" id="UP000887540">
    <property type="component" value="Unplaced"/>
</dbReference>
<accession>A0A914CSM7</accession>
<evidence type="ECO:0000313" key="2">
    <source>
        <dbReference type="WBParaSite" id="ACRNAN_scaffold13356.g9511.t1"/>
    </source>
</evidence>
<proteinExistence type="predicted"/>
<dbReference type="AlphaFoldDB" id="A0A914CSM7"/>
<protein>
    <submittedName>
        <fullName evidence="2">Uncharacterized protein</fullName>
    </submittedName>
</protein>